<feature type="compositionally biased region" description="Low complexity" evidence="1">
    <location>
        <begin position="16"/>
        <end position="28"/>
    </location>
</feature>
<protein>
    <submittedName>
        <fullName evidence="2">Putative dihydroflavonal-4-reductase protein</fullName>
    </submittedName>
</protein>
<dbReference type="OrthoDB" id="5563016at2759"/>
<dbReference type="PANTHER" id="PTHR12751:SF18">
    <property type="entry name" value="PHOSPHATASE AND ACTIN REGULATOR 1"/>
    <property type="match status" value="1"/>
</dbReference>
<dbReference type="eggNOG" id="KOG4339">
    <property type="taxonomic scope" value="Eukaryota"/>
</dbReference>
<organism evidence="2 3">
    <name type="scientific">Eutypa lata (strain UCR-EL1)</name>
    <name type="common">Grapevine dieback disease fungus</name>
    <name type="synonym">Eutypa armeniacae</name>
    <dbReference type="NCBI Taxonomy" id="1287681"/>
    <lineage>
        <taxon>Eukaryota</taxon>
        <taxon>Fungi</taxon>
        <taxon>Dikarya</taxon>
        <taxon>Ascomycota</taxon>
        <taxon>Pezizomycotina</taxon>
        <taxon>Sordariomycetes</taxon>
        <taxon>Xylariomycetidae</taxon>
        <taxon>Xylariales</taxon>
        <taxon>Diatrypaceae</taxon>
        <taxon>Eutypa</taxon>
    </lineage>
</organism>
<feature type="compositionally biased region" description="Basic residues" evidence="1">
    <location>
        <begin position="50"/>
        <end position="60"/>
    </location>
</feature>
<evidence type="ECO:0000313" key="2">
    <source>
        <dbReference type="EMBL" id="EMR62712.1"/>
    </source>
</evidence>
<dbReference type="GO" id="GO:0003779">
    <property type="term" value="F:actin binding"/>
    <property type="evidence" value="ECO:0007669"/>
    <property type="project" value="TreeGrafter"/>
</dbReference>
<accession>M7SEY0</accession>
<dbReference type="EMBL" id="KB707397">
    <property type="protein sequence ID" value="EMR62712.1"/>
    <property type="molecule type" value="Genomic_DNA"/>
</dbReference>
<gene>
    <name evidence="2" type="ORF">UCREL1_10344</name>
</gene>
<proteinExistence type="predicted"/>
<dbReference type="OMA" id="PMHAHSI"/>
<dbReference type="Proteomes" id="UP000012174">
    <property type="component" value="Unassembled WGS sequence"/>
</dbReference>
<evidence type="ECO:0000256" key="1">
    <source>
        <dbReference type="SAM" id="MobiDB-lite"/>
    </source>
</evidence>
<dbReference type="KEGG" id="ela:UCREL1_10344"/>
<dbReference type="STRING" id="1287681.M7SEY0"/>
<feature type="region of interest" description="Disordered" evidence="1">
    <location>
        <begin position="234"/>
        <end position="330"/>
    </location>
</feature>
<dbReference type="PANTHER" id="PTHR12751">
    <property type="entry name" value="PHOSPHATASE AND ACTIN REGULATOR PHACTR"/>
    <property type="match status" value="1"/>
</dbReference>
<sequence length="423" mass="45536">MTTGSSSGALAPADNTAAQSSAQPPTSSHGPVATSPAAQQLAAINEKGGRPKSKTSRLRRAFSFGSAAELRKVTGQDGASDLARTAQQNEHNRLHKDPRPEDLYEEEQARIAQKQEESGIGSSIYSGTKLFSGSTDNLSISSTASSASIMLRKMGRGVKKGSRSLVGLFRPKSVIGAPIGDAVTTETSQAAVSMITVEAERERVNVNADIHAQQAGGTGFPHLERNSMEAMNLKSDSLTSDRPDSGSSTARKSIVGGERERAEVLATIRKGILKTRSDSPSPRPTEVKTSTTPTFELPPIPNVSDSPISSAPSTPNDDAQGHKRNGSIAIGNEDYFMSALRLRQDTKSAPVTPQGHMSKRNATFSPRIVFYDTWPSGEYDRRGEIATCNRLTPMLAQQIKEELNTFKMEMEVHETSKIYTHFF</sequence>
<reference evidence="3" key="1">
    <citation type="journal article" date="2013" name="Genome Announc.">
        <title>Draft genome sequence of the grapevine dieback fungus Eutypa lata UCR-EL1.</title>
        <authorList>
            <person name="Blanco-Ulate B."/>
            <person name="Rolshausen P.E."/>
            <person name="Cantu D."/>
        </authorList>
    </citation>
    <scope>NUCLEOTIDE SEQUENCE [LARGE SCALE GENOMIC DNA]</scope>
    <source>
        <strain evidence="3">UCR-EL1</strain>
    </source>
</reference>
<dbReference type="AlphaFoldDB" id="M7SEY0"/>
<keyword evidence="3" id="KW-1185">Reference proteome</keyword>
<dbReference type="GO" id="GO:0030036">
    <property type="term" value="P:actin cytoskeleton organization"/>
    <property type="evidence" value="ECO:0007669"/>
    <property type="project" value="TreeGrafter"/>
</dbReference>
<feature type="compositionally biased region" description="Basic and acidic residues" evidence="1">
    <location>
        <begin position="90"/>
        <end position="117"/>
    </location>
</feature>
<feature type="region of interest" description="Disordered" evidence="1">
    <location>
        <begin position="1"/>
        <end position="126"/>
    </location>
</feature>
<feature type="compositionally biased region" description="Polar residues" evidence="1">
    <location>
        <begin position="303"/>
        <end position="317"/>
    </location>
</feature>
<name>M7SEY0_EUTLA</name>
<evidence type="ECO:0000313" key="3">
    <source>
        <dbReference type="Proteomes" id="UP000012174"/>
    </source>
</evidence>
<dbReference type="HOGENOM" id="CLU_011525_1_0_1"/>